<accession>A0AC58S2V6</accession>
<dbReference type="Proteomes" id="UP000790787">
    <property type="component" value="Chromosome 1"/>
</dbReference>
<name>A0AC58S2V6_TOBAC</name>
<keyword evidence="1" id="KW-1185">Reference proteome</keyword>
<proteinExistence type="predicted"/>
<organism evidence="1 2">
    <name type="scientific">Nicotiana tabacum</name>
    <name type="common">Common tobacco</name>
    <dbReference type="NCBI Taxonomy" id="4097"/>
    <lineage>
        <taxon>Eukaryota</taxon>
        <taxon>Viridiplantae</taxon>
        <taxon>Streptophyta</taxon>
        <taxon>Embryophyta</taxon>
        <taxon>Tracheophyta</taxon>
        <taxon>Spermatophyta</taxon>
        <taxon>Magnoliopsida</taxon>
        <taxon>eudicotyledons</taxon>
        <taxon>Gunneridae</taxon>
        <taxon>Pentapetalae</taxon>
        <taxon>asterids</taxon>
        <taxon>lamiids</taxon>
        <taxon>Solanales</taxon>
        <taxon>Solanaceae</taxon>
        <taxon>Nicotianoideae</taxon>
        <taxon>Nicotianeae</taxon>
        <taxon>Nicotiana</taxon>
    </lineage>
</organism>
<gene>
    <name evidence="2" type="primary">LOC142164737</name>
</gene>
<reference evidence="2" key="2">
    <citation type="submission" date="2025-08" db="UniProtKB">
        <authorList>
            <consortium name="RefSeq"/>
        </authorList>
    </citation>
    <scope>IDENTIFICATION</scope>
    <source>
        <tissue evidence="2">Leaf</tissue>
    </source>
</reference>
<evidence type="ECO:0000313" key="1">
    <source>
        <dbReference type="Proteomes" id="UP000790787"/>
    </source>
</evidence>
<evidence type="ECO:0000313" key="2">
    <source>
        <dbReference type="RefSeq" id="XP_075079316.1"/>
    </source>
</evidence>
<sequence length="528" mass="58785">MKRITFFSVSAELLLHLHWSSAQSGSRISSWYQSSSWKSTHRYQIPRVLAASKIENEEIDASAATVRGGPILINQHHPLFLQPYDTPGSSLILVKLTGPENYILWSITMCVSLLEKSKIGFVDGRYPKEKFDITLHELWEKCKTIVLSRIMNSIATFTQGISSVSTYFSKLKELWAEFDALMPYHGCGCEESKKAYSMIISEESRRSMCQTSQSTEVTETKKKFDSGNAVHHVQDASNDIGNSQAATATNFQVLYSGLVKGIGREDDGLYMFYSGDFNTTGLQVPSTIPKSVVPKPATYYSGSEFLNSQVVELLRSKGIIDQTSCIYTLKQNGVVKRRHKYILDVARSLRFQAVVPLRFWGESITIAMYIINRLPSAPFEVLLCHAPFLGHMTMFGCLGYVTESQLIPSTPSLSSPSGEFSLHNTAVSLLAEPSLPLSSPLPSPKAPLTRRSNRNSRPPIWIKDYVTHDKGKAHCCYPISTYVSYDNVSSSFGIALTAYSSIIEPKTFSKGVKDPKWVAAMKDEILAL</sequence>
<protein>
    <submittedName>
        <fullName evidence="2">Uncharacterized protein LOC142164737</fullName>
    </submittedName>
</protein>
<dbReference type="RefSeq" id="XP_075079316.1">
    <property type="nucleotide sequence ID" value="XM_075223215.1"/>
</dbReference>
<reference evidence="1" key="1">
    <citation type="journal article" date="2014" name="Nat. Commun.">
        <title>The tobacco genome sequence and its comparison with those of tomato and potato.</title>
        <authorList>
            <person name="Sierro N."/>
            <person name="Battey J.N."/>
            <person name="Ouadi S."/>
            <person name="Bakaher N."/>
            <person name="Bovet L."/>
            <person name="Willig A."/>
            <person name="Goepfert S."/>
            <person name="Peitsch M.C."/>
            <person name="Ivanov N.V."/>
        </authorList>
    </citation>
    <scope>NUCLEOTIDE SEQUENCE [LARGE SCALE GENOMIC DNA]</scope>
</reference>